<dbReference type="AlphaFoldDB" id="M9LSP1"/>
<organism evidence="2 3">
    <name type="scientific">Pseudozyma antarctica (strain T-34)</name>
    <name type="common">Yeast</name>
    <name type="synonym">Candida antarctica</name>
    <dbReference type="NCBI Taxonomy" id="1151754"/>
    <lineage>
        <taxon>Eukaryota</taxon>
        <taxon>Fungi</taxon>
        <taxon>Dikarya</taxon>
        <taxon>Basidiomycota</taxon>
        <taxon>Ustilaginomycotina</taxon>
        <taxon>Ustilaginomycetes</taxon>
        <taxon>Ustilaginales</taxon>
        <taxon>Ustilaginaceae</taxon>
        <taxon>Moesziomyces</taxon>
    </lineage>
</organism>
<feature type="compositionally biased region" description="Low complexity" evidence="1">
    <location>
        <begin position="339"/>
        <end position="356"/>
    </location>
</feature>
<feature type="compositionally biased region" description="Low complexity" evidence="1">
    <location>
        <begin position="870"/>
        <end position="881"/>
    </location>
</feature>
<reference evidence="3" key="1">
    <citation type="journal article" date="2013" name="Genome Announc.">
        <title>Genome sequence of the basidiomycetous yeast Pseudozyma antarctica T-34, a producer of the glycolipid biosurfactants mannosylerythritol lipids.</title>
        <authorList>
            <person name="Morita T."/>
            <person name="Koike H."/>
            <person name="Koyama Y."/>
            <person name="Hagiwara H."/>
            <person name="Ito E."/>
            <person name="Fukuoka T."/>
            <person name="Imura T."/>
            <person name="Machida M."/>
            <person name="Kitamoto D."/>
        </authorList>
    </citation>
    <scope>NUCLEOTIDE SEQUENCE [LARGE SCALE GENOMIC DNA]</scope>
    <source>
        <strain evidence="3">T-34</strain>
    </source>
</reference>
<evidence type="ECO:0000256" key="1">
    <source>
        <dbReference type="SAM" id="MobiDB-lite"/>
    </source>
</evidence>
<name>M9LSP1_PSEA3</name>
<accession>M9LSP1</accession>
<feature type="region of interest" description="Disordered" evidence="1">
    <location>
        <begin position="134"/>
        <end position="154"/>
    </location>
</feature>
<proteinExistence type="predicted"/>
<protein>
    <submittedName>
        <fullName evidence="2">Uncharacterized protein</fullName>
    </submittedName>
</protein>
<feature type="region of interest" description="Disordered" evidence="1">
    <location>
        <begin position="858"/>
        <end position="921"/>
    </location>
</feature>
<dbReference type="OrthoDB" id="2556336at2759"/>
<evidence type="ECO:0000313" key="3">
    <source>
        <dbReference type="Proteomes" id="UP000011976"/>
    </source>
</evidence>
<feature type="region of interest" description="Disordered" evidence="1">
    <location>
        <begin position="338"/>
        <end position="364"/>
    </location>
</feature>
<feature type="region of interest" description="Disordered" evidence="1">
    <location>
        <begin position="784"/>
        <end position="813"/>
    </location>
</feature>
<gene>
    <name evidence="2" type="ORF">PANT_24c00015</name>
</gene>
<feature type="compositionally biased region" description="Basic residues" evidence="1">
    <location>
        <begin position="784"/>
        <end position="796"/>
    </location>
</feature>
<evidence type="ECO:0000313" key="2">
    <source>
        <dbReference type="EMBL" id="GAC77036.1"/>
    </source>
</evidence>
<dbReference type="Proteomes" id="UP000011976">
    <property type="component" value="Unassembled WGS sequence"/>
</dbReference>
<dbReference type="EMBL" id="DF196790">
    <property type="protein sequence ID" value="GAC77036.1"/>
    <property type="molecule type" value="Genomic_DNA"/>
</dbReference>
<sequence length="921" mass="98581">MQSSCTHICHCGDTAAQQAAPAPASNARQGEWIWSTSDGFAANTCDLEYAFAADSDNFLGLSAYSTPTTSTLAGMRAKPDGAGSATTWLPQNETVDGLWGASAFVDMDLLPAGMAIDLDLSIPSLAQLGAHDVTATPNSRHDSLPTPGLTHSPASARTYEALPAVGFSAHTASSVGSAPSVPATPTNPSLIETDSLAEQNKQTAYQEMLAAPAHGLASAFDFTNFPQTTTTTQAYAHQHASIATQASQAGGCVCSASLTRTATSTSHMDMAAQVAIPAPGWLNPESVSVLAPVEPYASTLAPPPSVLEYSEWSDAGTGGWTMPATCPINTRYEPYRTPSVASTASSSSQSFLAEPSGSRRRSLTVGSLPSAASCVVDRVRMLGACRAPSPGVQRSLPASPRLSASKKFNSMPCRRIRAPAAATSTFPPEAVESASLVDRRMASLSARSRSNTPHRGLASLFTACDAFIEPAEASPALSDLSLGLNTPTSSTFSPPCTPTLASIGAKQDGEGEEGRAKIAMHHHRTKLQRAVLNEVVTSLQSAYKHCRRQYALESASELAGELLALQLQDHDGWQDGSSSASVVVAGETREMRKNRQKAESKMRMRRKEIQQFAALVRFAQLAASPTTPEPVVRSLLEVLAEHRESWCTLIALEKRLFHAVRDKLGLTELVVKKLLEQWTPPPTTDGTAFFALPNGALALSRCLRSRGVDMQREAASYRPPGRFNAQGQGLYAPPALGRCGHDSLRLRVHAPPAGPPFPCVYQSSISTMWERTIESLRTATSRVKKLLHHQPSKNQKRPVTQRSVSRASSSSASTAASFVSSIDAFSGESVVDKQQQSGWGWNWESDWTYADEIAPPFPVSLDTPRRRSNTMPSTLPSITITPPEPKRPLGRSNTHSIRRKPPPKLEPTLTRTLSRRRSQSE</sequence>
<feature type="compositionally biased region" description="Low complexity" evidence="1">
    <location>
        <begin position="802"/>
        <end position="813"/>
    </location>
</feature>